<accession>A0A8J7LP45</accession>
<dbReference type="EMBL" id="JADCKQ010000003">
    <property type="protein sequence ID" value="MBI1493046.1"/>
    <property type="molecule type" value="Genomic_DNA"/>
</dbReference>
<dbReference type="RefSeq" id="WP_228847905.1">
    <property type="nucleotide sequence ID" value="NZ_JADCKQ010000003.1"/>
</dbReference>
<evidence type="ECO:0000313" key="2">
    <source>
        <dbReference type="Proteomes" id="UP000640583"/>
    </source>
</evidence>
<dbReference type="AlphaFoldDB" id="A0A8J7LP45"/>
<evidence type="ECO:0000313" key="1">
    <source>
        <dbReference type="EMBL" id="MBI1493046.1"/>
    </source>
</evidence>
<sequence length="241" mass="27139">MNDIHTHATDFSRDGHAGHLKTLARELHEILDGLKAEPADQLIISEENLLGQMPGKNDVFSYAAAPPLLACVLDVLHDHFGEQAEIKVIFGTRESESWMSSIWKHTLTVKRLQDDEETLKEKLRPDSDLQGVVQELQHFFPDVPISSFSLEDSMSSEFGPATSFLNWMNLPAELRPLIRKTARRNPAGPAEIYAQLLELNRSSLNASEFRSARDALLEELKVQRKAIMARSLPDVEKNTDD</sequence>
<protein>
    <submittedName>
        <fullName evidence="1">Uncharacterized protein</fullName>
    </submittedName>
</protein>
<organism evidence="1 2">
    <name type="scientific">Halocynthiibacter styelae</name>
    <dbReference type="NCBI Taxonomy" id="2761955"/>
    <lineage>
        <taxon>Bacteria</taxon>
        <taxon>Pseudomonadati</taxon>
        <taxon>Pseudomonadota</taxon>
        <taxon>Alphaproteobacteria</taxon>
        <taxon>Rhodobacterales</taxon>
        <taxon>Paracoccaceae</taxon>
        <taxon>Halocynthiibacter</taxon>
    </lineage>
</organism>
<name>A0A8J7LP45_9RHOB</name>
<reference evidence="1" key="1">
    <citation type="submission" date="2020-10" db="EMBL/GenBank/DDBJ databases">
        <title>Paenihalocynthiibacter styelae gen. nov., sp. nov., isolated from stalked sea squirt Styela clava.</title>
        <authorList>
            <person name="Kim Y.-O."/>
            <person name="Yoon J.-H."/>
        </authorList>
    </citation>
    <scope>NUCLEOTIDE SEQUENCE</scope>
    <source>
        <strain evidence="1">MYP1-1</strain>
    </source>
</reference>
<proteinExistence type="predicted"/>
<comment type="caution">
    <text evidence="1">The sequence shown here is derived from an EMBL/GenBank/DDBJ whole genome shotgun (WGS) entry which is preliminary data.</text>
</comment>
<gene>
    <name evidence="1" type="ORF">H1D41_05290</name>
</gene>
<dbReference type="Proteomes" id="UP000640583">
    <property type="component" value="Unassembled WGS sequence"/>
</dbReference>
<keyword evidence="2" id="KW-1185">Reference proteome</keyword>